<evidence type="ECO:0000313" key="2">
    <source>
        <dbReference type="EMBL" id="POO00176.1"/>
    </source>
</evidence>
<proteinExistence type="predicted"/>
<dbReference type="InParanoid" id="A0A2P5FQU2"/>
<name>A0A2P5FQU2_TREOI</name>
<reference evidence="3" key="1">
    <citation type="submission" date="2016-06" db="EMBL/GenBank/DDBJ databases">
        <title>Parallel loss of symbiosis genes in relatives of nitrogen-fixing non-legume Parasponia.</title>
        <authorList>
            <person name="Van Velzen R."/>
            <person name="Holmer R."/>
            <person name="Bu F."/>
            <person name="Rutten L."/>
            <person name="Van Zeijl A."/>
            <person name="Liu W."/>
            <person name="Santuari L."/>
            <person name="Cao Q."/>
            <person name="Sharma T."/>
            <person name="Shen D."/>
            <person name="Roswanjaya Y."/>
            <person name="Wardhani T."/>
            <person name="Kalhor M.S."/>
            <person name="Jansen J."/>
            <person name="Van den Hoogen J."/>
            <person name="Gungor B."/>
            <person name="Hartog M."/>
            <person name="Hontelez J."/>
            <person name="Verver J."/>
            <person name="Yang W.-C."/>
            <person name="Schijlen E."/>
            <person name="Repin R."/>
            <person name="Schilthuizen M."/>
            <person name="Schranz E."/>
            <person name="Heidstra R."/>
            <person name="Miyata K."/>
            <person name="Fedorova E."/>
            <person name="Kohlen W."/>
            <person name="Bisseling T."/>
            <person name="Smit S."/>
            <person name="Geurts R."/>
        </authorList>
    </citation>
    <scope>NUCLEOTIDE SEQUENCE [LARGE SCALE GENOMIC DNA]</scope>
    <source>
        <strain evidence="3">cv. RG33-2</strain>
    </source>
</reference>
<gene>
    <name evidence="2" type="ORF">TorRG33x02_039540</name>
</gene>
<dbReference type="EMBL" id="JXTC01000014">
    <property type="protein sequence ID" value="POO00176.1"/>
    <property type="molecule type" value="Genomic_DNA"/>
</dbReference>
<comment type="caution">
    <text evidence="2">The sequence shown here is derived from an EMBL/GenBank/DDBJ whole genome shotgun (WGS) entry which is preliminary data.</text>
</comment>
<protein>
    <submittedName>
        <fullName evidence="2">Uncharacterized protein</fullName>
    </submittedName>
</protein>
<organism evidence="2 3">
    <name type="scientific">Trema orientale</name>
    <name type="common">Charcoal tree</name>
    <name type="synonym">Celtis orientalis</name>
    <dbReference type="NCBI Taxonomy" id="63057"/>
    <lineage>
        <taxon>Eukaryota</taxon>
        <taxon>Viridiplantae</taxon>
        <taxon>Streptophyta</taxon>
        <taxon>Embryophyta</taxon>
        <taxon>Tracheophyta</taxon>
        <taxon>Spermatophyta</taxon>
        <taxon>Magnoliopsida</taxon>
        <taxon>eudicotyledons</taxon>
        <taxon>Gunneridae</taxon>
        <taxon>Pentapetalae</taxon>
        <taxon>rosids</taxon>
        <taxon>fabids</taxon>
        <taxon>Rosales</taxon>
        <taxon>Cannabaceae</taxon>
        <taxon>Trema</taxon>
    </lineage>
</organism>
<dbReference type="Proteomes" id="UP000237000">
    <property type="component" value="Unassembled WGS sequence"/>
</dbReference>
<sequence length="109" mass="12477">MLTERVEAAPSTQPRLFLRYLQSRSWMAYPDPPMSHNPRPSTQHRPLPLSQTGSEVAHLDPKPYVSHLVQYMAPRNLQHFLVPHSHSCELLSTPKAILVATLRSCKRRS</sequence>
<feature type="region of interest" description="Disordered" evidence="1">
    <location>
        <begin position="30"/>
        <end position="55"/>
    </location>
</feature>
<evidence type="ECO:0000256" key="1">
    <source>
        <dbReference type="SAM" id="MobiDB-lite"/>
    </source>
</evidence>
<keyword evidence="3" id="KW-1185">Reference proteome</keyword>
<accession>A0A2P5FQU2</accession>
<dbReference type="OrthoDB" id="10348384at2759"/>
<feature type="compositionally biased region" description="Polar residues" evidence="1">
    <location>
        <begin position="38"/>
        <end position="54"/>
    </location>
</feature>
<dbReference type="AlphaFoldDB" id="A0A2P5FQU2"/>
<evidence type="ECO:0000313" key="3">
    <source>
        <dbReference type="Proteomes" id="UP000237000"/>
    </source>
</evidence>